<reference evidence="3 4" key="1">
    <citation type="submission" date="2024-01" db="EMBL/GenBank/DDBJ databases">
        <title>The complete chloroplast genome sequence of Lithospermum erythrorhizon: insights into the phylogenetic relationship among Boraginaceae species and the maternal lineages of purple gromwells.</title>
        <authorList>
            <person name="Okada T."/>
            <person name="Watanabe K."/>
        </authorList>
    </citation>
    <scope>NUCLEOTIDE SEQUENCE [LARGE SCALE GENOMIC DNA]</scope>
</reference>
<dbReference type="AlphaFoldDB" id="A0AAV3NJW3"/>
<comment type="caution">
    <text evidence="3">The sequence shown here is derived from an EMBL/GenBank/DDBJ whole genome shotgun (WGS) entry which is preliminary data.</text>
</comment>
<feature type="region of interest" description="Disordered" evidence="2">
    <location>
        <begin position="57"/>
        <end position="91"/>
    </location>
</feature>
<gene>
    <name evidence="3" type="ORF">LIER_01158</name>
</gene>
<keyword evidence="1" id="KW-0175">Coiled coil</keyword>
<dbReference type="PANTHER" id="PTHR33437">
    <property type="entry name" value="OS06G0361200 PROTEIN"/>
    <property type="match status" value="1"/>
</dbReference>
<evidence type="ECO:0000313" key="4">
    <source>
        <dbReference type="Proteomes" id="UP001454036"/>
    </source>
</evidence>
<evidence type="ECO:0000256" key="2">
    <source>
        <dbReference type="SAM" id="MobiDB-lite"/>
    </source>
</evidence>
<dbReference type="EMBL" id="BAABME010000107">
    <property type="protein sequence ID" value="GAA0139657.1"/>
    <property type="molecule type" value="Genomic_DNA"/>
</dbReference>
<keyword evidence="4" id="KW-1185">Reference proteome</keyword>
<evidence type="ECO:0000256" key="1">
    <source>
        <dbReference type="SAM" id="Coils"/>
    </source>
</evidence>
<proteinExistence type="predicted"/>
<name>A0AAV3NJW3_LITER</name>
<sequence>MTSTTTIEEQIASLKKMVEDMAKHMQRQEEALSNMARKIQDHEHRGQVVEVSMRTLLPQESPGPSKDAPGMPQTPPEQSSNMSKGQSGKTMKISCVSADETILASKLREFILGAIKDTQDEATPSHSYVKPYTSIIDSLKNPKQHLVHFVETCKNARTRGDHMVKQFIHFLKGNVFLWYTELELDSIDSWHGWKVNS</sequence>
<evidence type="ECO:0008006" key="5">
    <source>
        <dbReference type="Google" id="ProtNLM"/>
    </source>
</evidence>
<feature type="compositionally biased region" description="Polar residues" evidence="2">
    <location>
        <begin position="76"/>
        <end position="89"/>
    </location>
</feature>
<accession>A0AAV3NJW3</accession>
<protein>
    <recommendedName>
        <fullName evidence="5">Retrotransposon gag protein</fullName>
    </recommendedName>
</protein>
<dbReference type="Proteomes" id="UP001454036">
    <property type="component" value="Unassembled WGS sequence"/>
</dbReference>
<feature type="coiled-coil region" evidence="1">
    <location>
        <begin position="11"/>
        <end position="45"/>
    </location>
</feature>
<dbReference type="PANTHER" id="PTHR33437:SF2">
    <property type="entry name" value="OS06G0361200 PROTEIN"/>
    <property type="match status" value="1"/>
</dbReference>
<evidence type="ECO:0000313" key="3">
    <source>
        <dbReference type="EMBL" id="GAA0139657.1"/>
    </source>
</evidence>
<organism evidence="3 4">
    <name type="scientific">Lithospermum erythrorhizon</name>
    <name type="common">Purple gromwell</name>
    <name type="synonym">Lithospermum officinale var. erythrorhizon</name>
    <dbReference type="NCBI Taxonomy" id="34254"/>
    <lineage>
        <taxon>Eukaryota</taxon>
        <taxon>Viridiplantae</taxon>
        <taxon>Streptophyta</taxon>
        <taxon>Embryophyta</taxon>
        <taxon>Tracheophyta</taxon>
        <taxon>Spermatophyta</taxon>
        <taxon>Magnoliopsida</taxon>
        <taxon>eudicotyledons</taxon>
        <taxon>Gunneridae</taxon>
        <taxon>Pentapetalae</taxon>
        <taxon>asterids</taxon>
        <taxon>lamiids</taxon>
        <taxon>Boraginales</taxon>
        <taxon>Boraginaceae</taxon>
        <taxon>Boraginoideae</taxon>
        <taxon>Lithospermeae</taxon>
        <taxon>Lithospermum</taxon>
    </lineage>
</organism>